<keyword evidence="1 3" id="KW-0328">Glycosyltransferase</keyword>
<comment type="catalytic activity">
    <reaction evidence="3">
        <text>guanosine + phosphate = alpha-D-ribose 1-phosphate + guanine</text>
        <dbReference type="Rhea" id="RHEA:13233"/>
        <dbReference type="ChEBI" id="CHEBI:16235"/>
        <dbReference type="ChEBI" id="CHEBI:16750"/>
        <dbReference type="ChEBI" id="CHEBI:43474"/>
        <dbReference type="ChEBI" id="CHEBI:57720"/>
        <dbReference type="EC" id="2.4.2.1"/>
    </reaction>
</comment>
<evidence type="ECO:0000256" key="2">
    <source>
        <dbReference type="ARBA" id="ARBA00022679"/>
    </source>
</evidence>
<protein>
    <recommendedName>
        <fullName evidence="3">Pyrimidine/purine nucleoside phosphorylase</fullName>
        <ecNumber evidence="3">2.4.2.1</ecNumber>
        <ecNumber evidence="3">2.4.2.2</ecNumber>
    </recommendedName>
    <alternativeName>
        <fullName evidence="3">Adenosine phosphorylase</fullName>
    </alternativeName>
    <alternativeName>
        <fullName evidence="3">Cytidine phosphorylase</fullName>
    </alternativeName>
    <alternativeName>
        <fullName evidence="3">Guanosine phosphorylase</fullName>
    </alternativeName>
    <alternativeName>
        <fullName evidence="3">Inosine phosphorylase</fullName>
    </alternativeName>
    <alternativeName>
        <fullName evidence="3">Thymidine phosphorylase</fullName>
    </alternativeName>
    <alternativeName>
        <fullName evidence="3">Uridine phosphorylase</fullName>
    </alternativeName>
    <alternativeName>
        <fullName evidence="3">Xanthosine phosphorylase</fullName>
    </alternativeName>
</protein>
<comment type="catalytic activity">
    <reaction evidence="3">
        <text>adenosine + phosphate = alpha-D-ribose 1-phosphate + adenine</text>
        <dbReference type="Rhea" id="RHEA:27642"/>
        <dbReference type="ChEBI" id="CHEBI:16335"/>
        <dbReference type="ChEBI" id="CHEBI:16708"/>
        <dbReference type="ChEBI" id="CHEBI:43474"/>
        <dbReference type="ChEBI" id="CHEBI:57720"/>
        <dbReference type="EC" id="2.4.2.1"/>
    </reaction>
</comment>
<accession>B0VFP6</accession>
<comment type="catalytic activity">
    <reaction evidence="3">
        <text>cytidine + phosphate = cytosine + alpha-D-ribose 1-phosphate</text>
        <dbReference type="Rhea" id="RHEA:52540"/>
        <dbReference type="ChEBI" id="CHEBI:16040"/>
        <dbReference type="ChEBI" id="CHEBI:17562"/>
        <dbReference type="ChEBI" id="CHEBI:43474"/>
        <dbReference type="ChEBI" id="CHEBI:57720"/>
        <dbReference type="EC" id="2.4.2.2"/>
    </reaction>
</comment>
<dbReference type="InterPro" id="IPR011051">
    <property type="entry name" value="RmlC_Cupin_sf"/>
</dbReference>
<organism evidence="4 5">
    <name type="scientific">Cloacimonas acidaminovorans (strain Evry)</name>
    <dbReference type="NCBI Taxonomy" id="459349"/>
    <lineage>
        <taxon>Bacteria</taxon>
        <taxon>Pseudomonadati</taxon>
        <taxon>Candidatus Cloacimonadota</taxon>
        <taxon>Candidatus Cloacimonadia</taxon>
        <taxon>Candidatus Cloacimonadales</taxon>
        <taxon>Candidatus Cloacimonadaceae</taxon>
        <taxon>Candidatus Cloacimonas</taxon>
    </lineage>
</organism>
<keyword evidence="5" id="KW-1185">Reference proteome</keyword>
<keyword evidence="2 3" id="KW-0808">Transferase</keyword>
<dbReference type="Gene3D" id="2.60.120.10">
    <property type="entry name" value="Jelly Rolls"/>
    <property type="match status" value="1"/>
</dbReference>
<sequence length="94" mass="10959">MLTVNEYFEGKVKSIAFQNEQGNFTVGVMDIGEFEFGTNTIERMTVISGELTVQLPEEETWKKFTSNETFTVPAHKKFRVKVQEQTAYLCRYEY</sequence>
<comment type="catalytic activity">
    <reaction evidence="3">
        <text>uridine + phosphate = alpha-D-ribose 1-phosphate + uracil</text>
        <dbReference type="Rhea" id="RHEA:24388"/>
        <dbReference type="ChEBI" id="CHEBI:16704"/>
        <dbReference type="ChEBI" id="CHEBI:17568"/>
        <dbReference type="ChEBI" id="CHEBI:43474"/>
        <dbReference type="ChEBI" id="CHEBI:57720"/>
        <dbReference type="EC" id="2.4.2.2"/>
    </reaction>
</comment>
<name>B0VFP6_CLOAI</name>
<comment type="catalytic activity">
    <reaction evidence="3">
        <text>xanthosine + phosphate = alpha-D-ribose 1-phosphate + xanthine</text>
        <dbReference type="Rhea" id="RHEA:27638"/>
        <dbReference type="ChEBI" id="CHEBI:17712"/>
        <dbReference type="ChEBI" id="CHEBI:18107"/>
        <dbReference type="ChEBI" id="CHEBI:43474"/>
        <dbReference type="ChEBI" id="CHEBI:57720"/>
        <dbReference type="EC" id="2.4.2.1"/>
    </reaction>
</comment>
<dbReference type="InterPro" id="IPR014710">
    <property type="entry name" value="RmlC-like_jellyroll"/>
</dbReference>
<dbReference type="EMBL" id="CU466930">
    <property type="protein sequence ID" value="CAO81483.1"/>
    <property type="molecule type" value="Genomic_DNA"/>
</dbReference>
<comment type="catalytic activity">
    <reaction evidence="3">
        <text>inosine + phosphate = alpha-D-ribose 1-phosphate + hypoxanthine</text>
        <dbReference type="Rhea" id="RHEA:27646"/>
        <dbReference type="ChEBI" id="CHEBI:17368"/>
        <dbReference type="ChEBI" id="CHEBI:17596"/>
        <dbReference type="ChEBI" id="CHEBI:43474"/>
        <dbReference type="ChEBI" id="CHEBI:57720"/>
        <dbReference type="EC" id="2.4.2.1"/>
    </reaction>
</comment>
<dbReference type="Pfam" id="PF06865">
    <property type="entry name" value="Ppnp"/>
    <property type="match status" value="1"/>
</dbReference>
<dbReference type="eggNOG" id="COG3123">
    <property type="taxonomic scope" value="Bacteria"/>
</dbReference>
<dbReference type="HAMAP" id="MF_01537">
    <property type="entry name" value="Nucleos_phosphorylase_PpnP"/>
    <property type="match status" value="1"/>
</dbReference>
<dbReference type="OrthoDB" id="9793848at2"/>
<dbReference type="Proteomes" id="UP000002019">
    <property type="component" value="Chromosome"/>
</dbReference>
<dbReference type="GO" id="GO:0004731">
    <property type="term" value="F:purine-nucleoside phosphorylase activity"/>
    <property type="evidence" value="ECO:0007669"/>
    <property type="project" value="UniProtKB-UniRule"/>
</dbReference>
<dbReference type="EC" id="2.4.2.2" evidence="3"/>
<comment type="similarity">
    <text evidence="3">Belongs to the nucleoside phosphorylase PpnP family.</text>
</comment>
<dbReference type="PANTHER" id="PTHR36540">
    <property type="entry name" value="PYRIMIDINE/PURINE NUCLEOSIDE PHOSPHORYLASE"/>
    <property type="match status" value="1"/>
</dbReference>
<proteinExistence type="inferred from homology"/>
<dbReference type="FunFam" id="2.60.120.10:FF:000016">
    <property type="entry name" value="Pyrimidine/purine nucleoside phosphorylase"/>
    <property type="match status" value="1"/>
</dbReference>
<dbReference type="AlphaFoldDB" id="B0VFP6"/>
<evidence type="ECO:0000313" key="4">
    <source>
        <dbReference type="EMBL" id="CAO81483.1"/>
    </source>
</evidence>
<comment type="catalytic activity">
    <reaction evidence="3">
        <text>a purine D-ribonucleoside + phosphate = a purine nucleobase + alpha-D-ribose 1-phosphate</text>
        <dbReference type="Rhea" id="RHEA:19805"/>
        <dbReference type="ChEBI" id="CHEBI:26386"/>
        <dbReference type="ChEBI" id="CHEBI:43474"/>
        <dbReference type="ChEBI" id="CHEBI:57720"/>
        <dbReference type="ChEBI" id="CHEBI:142355"/>
        <dbReference type="EC" id="2.4.2.1"/>
    </reaction>
</comment>
<evidence type="ECO:0000256" key="1">
    <source>
        <dbReference type="ARBA" id="ARBA00022676"/>
    </source>
</evidence>
<dbReference type="GO" id="GO:0009032">
    <property type="term" value="F:thymidine phosphorylase activity"/>
    <property type="evidence" value="ECO:0007669"/>
    <property type="project" value="RHEA"/>
</dbReference>
<dbReference type="STRING" id="459349.CLOAM1647"/>
<gene>
    <name evidence="4" type="primary">yaiE</name>
    <name evidence="3" type="synonym">ppnP</name>
    <name evidence="4" type="ordered locus">CLOAM1647</name>
</gene>
<evidence type="ECO:0000313" key="5">
    <source>
        <dbReference type="Proteomes" id="UP000002019"/>
    </source>
</evidence>
<dbReference type="GO" id="GO:0005829">
    <property type="term" value="C:cytosol"/>
    <property type="evidence" value="ECO:0007669"/>
    <property type="project" value="TreeGrafter"/>
</dbReference>
<dbReference type="PANTHER" id="PTHR36540:SF1">
    <property type="entry name" value="PYRIMIDINE_PURINE NUCLEOSIDE PHOSPHORYLASE"/>
    <property type="match status" value="1"/>
</dbReference>
<dbReference type="RefSeq" id="WP_015425341.1">
    <property type="nucleotide sequence ID" value="NC_020449.1"/>
</dbReference>
<dbReference type="EC" id="2.4.2.1" evidence="3"/>
<dbReference type="GO" id="GO:0004850">
    <property type="term" value="F:uridine phosphorylase activity"/>
    <property type="evidence" value="ECO:0007669"/>
    <property type="project" value="RHEA"/>
</dbReference>
<reference evidence="4 5" key="1">
    <citation type="journal article" date="2008" name="J. Bacteriol.">
        <title>'Candidatus Cloacamonas acidaminovorans': genome sequence reconstruction provides a first glimpse of a new bacterial division.</title>
        <authorList>
            <person name="Pelletier E."/>
            <person name="Kreimeyer A."/>
            <person name="Bocs S."/>
            <person name="Rouy Z."/>
            <person name="Gyapay G."/>
            <person name="Chouari R."/>
            <person name="Riviere D."/>
            <person name="Ganesan A."/>
            <person name="Daegelen P."/>
            <person name="Sghir A."/>
            <person name="Cohen G.N."/>
            <person name="Medigue C."/>
            <person name="Weissenbach J."/>
            <person name="Le Paslier D."/>
        </authorList>
    </citation>
    <scope>NUCLEOTIDE SEQUENCE [LARGE SCALE GENOMIC DNA]</scope>
    <source>
        <strain evidence="5">Evry</strain>
    </source>
</reference>
<dbReference type="InterPro" id="IPR009664">
    <property type="entry name" value="Ppnp"/>
</dbReference>
<dbReference type="SUPFAM" id="SSF51182">
    <property type="entry name" value="RmlC-like cupins"/>
    <property type="match status" value="1"/>
</dbReference>
<comment type="catalytic activity">
    <reaction evidence="3">
        <text>thymidine + phosphate = 2-deoxy-alpha-D-ribose 1-phosphate + thymine</text>
        <dbReference type="Rhea" id="RHEA:16037"/>
        <dbReference type="ChEBI" id="CHEBI:17748"/>
        <dbReference type="ChEBI" id="CHEBI:17821"/>
        <dbReference type="ChEBI" id="CHEBI:43474"/>
        <dbReference type="ChEBI" id="CHEBI:57259"/>
        <dbReference type="EC" id="2.4.2.2"/>
    </reaction>
</comment>
<dbReference type="HOGENOM" id="CLU_157874_0_0_0"/>
<dbReference type="KEGG" id="caci:CLOAM1647"/>
<evidence type="ECO:0000256" key="3">
    <source>
        <dbReference type="HAMAP-Rule" id="MF_01537"/>
    </source>
</evidence>
<dbReference type="GO" id="GO:0047975">
    <property type="term" value="F:guanosine phosphorylase activity"/>
    <property type="evidence" value="ECO:0007669"/>
    <property type="project" value="RHEA"/>
</dbReference>
<comment type="function">
    <text evidence="3">Catalyzes the phosphorolysis of diverse nucleosides, yielding D-ribose 1-phosphate and the respective free bases. Can use uridine, adenosine, guanosine, cytidine, thymidine, inosine and xanthosine as substrates. Also catalyzes the reverse reactions.</text>
</comment>